<dbReference type="RefSeq" id="WP_315650077.1">
    <property type="nucleotide sequence ID" value="NZ_JAVXZY010000003.1"/>
</dbReference>
<dbReference type="PROSITE" id="PS51257">
    <property type="entry name" value="PROKAR_LIPOPROTEIN"/>
    <property type="match status" value="1"/>
</dbReference>
<protein>
    <recommendedName>
        <fullName evidence="4">ABC-type transport auxiliary lipoprotein component domain-containing protein</fullName>
    </recommendedName>
</protein>
<organism evidence="2 3">
    <name type="scientific">Roseateles aquae</name>
    <dbReference type="NCBI Taxonomy" id="3077235"/>
    <lineage>
        <taxon>Bacteria</taxon>
        <taxon>Pseudomonadati</taxon>
        <taxon>Pseudomonadota</taxon>
        <taxon>Betaproteobacteria</taxon>
        <taxon>Burkholderiales</taxon>
        <taxon>Sphaerotilaceae</taxon>
        <taxon>Roseateles</taxon>
    </lineage>
</organism>
<keyword evidence="1" id="KW-0732">Signal</keyword>
<proteinExistence type="predicted"/>
<comment type="caution">
    <text evidence="2">The sequence shown here is derived from an EMBL/GenBank/DDBJ whole genome shotgun (WGS) entry which is preliminary data.</text>
</comment>
<feature type="chain" id="PRO_5045253488" description="ABC-type transport auxiliary lipoprotein component domain-containing protein" evidence="1">
    <location>
        <begin position="22"/>
        <end position="189"/>
    </location>
</feature>
<evidence type="ECO:0000256" key="1">
    <source>
        <dbReference type="SAM" id="SignalP"/>
    </source>
</evidence>
<dbReference type="Proteomes" id="UP001246372">
    <property type="component" value="Unassembled WGS sequence"/>
</dbReference>
<feature type="signal peptide" evidence="1">
    <location>
        <begin position="1"/>
        <end position="21"/>
    </location>
</feature>
<keyword evidence="3" id="KW-1185">Reference proteome</keyword>
<accession>A0ABU3PAG3</accession>
<evidence type="ECO:0000313" key="2">
    <source>
        <dbReference type="EMBL" id="MDT8999515.1"/>
    </source>
</evidence>
<evidence type="ECO:0008006" key="4">
    <source>
        <dbReference type="Google" id="ProtNLM"/>
    </source>
</evidence>
<dbReference type="EMBL" id="JAVXZY010000003">
    <property type="protein sequence ID" value="MDT8999515.1"/>
    <property type="molecule type" value="Genomic_DNA"/>
</dbReference>
<evidence type="ECO:0000313" key="3">
    <source>
        <dbReference type="Proteomes" id="UP001246372"/>
    </source>
</evidence>
<reference evidence="2" key="1">
    <citation type="submission" date="2023-09" db="EMBL/GenBank/DDBJ databases">
        <title>Paucibacter sp. APW11 Genome sequencing and assembly.</title>
        <authorList>
            <person name="Kim I."/>
        </authorList>
    </citation>
    <scope>NUCLEOTIDE SEQUENCE</scope>
    <source>
        <strain evidence="2">APW11</strain>
    </source>
</reference>
<gene>
    <name evidence="2" type="ORF">RQP53_09575</name>
</gene>
<name>A0ABU3PAG3_9BURK</name>
<sequence>MKCGVSRGLKAAGLAALTAAALLGGCGTPSEPAQLMLPAGDALQLRAWIPEALKGNVAVAPVNGGAATGKWWGSKIANEAMQAALEDSLRSTGMLAQRPAQARYKLELTLAELEQPWVGLDIKVAATLDWRLSDQRSGETLYQRRLRSLHTTDFGQAMLDQNERTRIANEAVVRKAINTVLRELIELRY</sequence>